<dbReference type="AlphaFoldDB" id="A0A1R1LEP8"/>
<evidence type="ECO:0000313" key="3">
    <source>
        <dbReference type="Proteomes" id="UP000187085"/>
    </source>
</evidence>
<organism evidence="2 3">
    <name type="scientific">Tersicoccus phoenicis</name>
    <dbReference type="NCBI Taxonomy" id="554083"/>
    <lineage>
        <taxon>Bacteria</taxon>
        <taxon>Bacillati</taxon>
        <taxon>Actinomycetota</taxon>
        <taxon>Actinomycetes</taxon>
        <taxon>Micrococcales</taxon>
        <taxon>Micrococcaceae</taxon>
        <taxon>Tersicoccus</taxon>
    </lineage>
</organism>
<evidence type="ECO:0000259" key="1">
    <source>
        <dbReference type="SMART" id="SM00953"/>
    </source>
</evidence>
<evidence type="ECO:0000313" key="2">
    <source>
        <dbReference type="EMBL" id="OMH26003.1"/>
    </source>
</evidence>
<protein>
    <recommendedName>
        <fullName evidence="1">RES domain-containing protein</fullName>
    </recommendedName>
</protein>
<name>A0A1R1LEP8_9MICC</name>
<proteinExistence type="predicted"/>
<dbReference type="SMART" id="SM00953">
    <property type="entry name" value="RES"/>
    <property type="match status" value="1"/>
</dbReference>
<dbReference type="STRING" id="554083.BKD30_05365"/>
<accession>A0A1R1LEP8</accession>
<feature type="domain" description="RES" evidence="1">
    <location>
        <begin position="47"/>
        <end position="180"/>
    </location>
</feature>
<gene>
    <name evidence="2" type="ORF">BKD30_05365</name>
</gene>
<dbReference type="Proteomes" id="UP000187085">
    <property type="component" value="Unassembled WGS sequence"/>
</dbReference>
<dbReference type="EMBL" id="MRDE01000024">
    <property type="protein sequence ID" value="OMH26003.1"/>
    <property type="molecule type" value="Genomic_DNA"/>
</dbReference>
<dbReference type="InterPro" id="IPR014914">
    <property type="entry name" value="RES_dom"/>
</dbReference>
<dbReference type="Pfam" id="PF08808">
    <property type="entry name" value="RES"/>
    <property type="match status" value="1"/>
</dbReference>
<reference evidence="2 3" key="1">
    <citation type="submission" date="2016-12" db="EMBL/GenBank/DDBJ databases">
        <title>Draft genome of Tersicoccus phoenicis 1P05MA.</title>
        <authorList>
            <person name="Nakajima Y."/>
            <person name="Yoshizawa S."/>
            <person name="Nakamura K."/>
            <person name="Ogura Y."/>
            <person name="Hayashi T."/>
            <person name="Kogure K."/>
        </authorList>
    </citation>
    <scope>NUCLEOTIDE SEQUENCE [LARGE SCALE GENOMIC DNA]</scope>
    <source>
        <strain evidence="2 3">1p05MA</strain>
    </source>
</reference>
<keyword evidence="3" id="KW-1185">Reference proteome</keyword>
<sequence length="209" mass="22730">MVRSPPDPFRPQSETLDPGDFVYRVHTNTRTSAEFNPGPGRRTRFAFFSATAAAGAPTVPVLYGGSSADVAVCETLLHDIPLTGGRLVPRDYREKVMSRLSPTRRLVLARFRGTGLRAVGAEASDISDTEADAYERTVRWAIAAHDNGYDGCVWTSRRCNDGAAYVLFGDRVARGDLTQDDGFGRAFALPEDIGWLRDFCSPLGVAVTA</sequence>
<comment type="caution">
    <text evidence="2">The sequence shown here is derived from an EMBL/GenBank/DDBJ whole genome shotgun (WGS) entry which is preliminary data.</text>
</comment>